<feature type="compositionally biased region" description="Basic residues" evidence="1">
    <location>
        <begin position="629"/>
        <end position="643"/>
    </location>
</feature>
<feature type="compositionally biased region" description="Basic and acidic residues" evidence="1">
    <location>
        <begin position="202"/>
        <end position="213"/>
    </location>
</feature>
<feature type="domain" description="XS" evidence="2">
    <location>
        <begin position="795"/>
        <end position="925"/>
    </location>
</feature>
<evidence type="ECO:0000313" key="3">
    <source>
        <dbReference type="EMBL" id="CAI9296209.1"/>
    </source>
</evidence>
<name>A0AA35ZQ02_LACSI</name>
<proteinExistence type="predicted"/>
<dbReference type="Gene3D" id="3.30.70.2890">
    <property type="entry name" value="XS domain"/>
    <property type="match status" value="1"/>
</dbReference>
<dbReference type="EMBL" id="OX465084">
    <property type="protein sequence ID" value="CAI9296209.1"/>
    <property type="molecule type" value="Genomic_DNA"/>
</dbReference>
<feature type="compositionally biased region" description="Polar residues" evidence="1">
    <location>
        <begin position="292"/>
        <end position="304"/>
    </location>
</feature>
<dbReference type="AlphaFoldDB" id="A0AA35ZQ02"/>
<sequence>MQSRRHEDYASESSYGRGRRNTDHVPDGYLIRSPRSKRSWSPRRMEHPSYSDRVLIRHRGDSMERRRLVDDGSRRIRSRSPPILEAKRARPFYNDDWIVDRNLSAGERQSRYEFFDHMDMKRGDVDSPTRNEFSYGRGSSRTAIIDDKFEGRRIDSGMGEMVSGKSAFTGLYRSTREVGMGPTSRPESSKDISSSSLNIGLEHPDKERFRYPDTRGSFSFDKYSSMKQYGDDGDKHMVLLRDPPYSNLPASRSKESMSASHMKDYTRTSPQKSRIDHLGYRNDIPLSRDNHPLNSSNTSHSHPLSPSRYEQRQHLDHGRDPYLDYNEDTGQYHHDTFSPPRTRHLDSLHLQPRIQERDDYLYPSDDMYEKMDMRERVDYRDREILKPNMLEHVTHRAEASDFSHRSRTSLEYLSLEKPPATHNIEKREHTKYLDPDSVHTRIGRKISREEEIPYMGMPQDHEIGHVRVDYDYKHDVGIESHKERRRDSPRFLYEMERIRPTERTHRMEERHDLSPYDSSSRFMKRKYIVDDEENRIPITSRRHNQDFSDEEWVDEEWIDQETRGSHYTKRRDHIHDHGFSRRVDRIYDDETEELMHDHHHHHHPMKFEDKYAKGYSRSGGYNSNSNSHHQNKKHALSKWKNLPRRSEVDIENDNDNDNDMYSGGIDQYEDWSNVAKSEPREDSQEFKQLVHDFFLSFTKKLNENSSVRRRYMEQGRGGSLFCIVCGRSLSKEFMDTQRLAMHAFMSRKVGLRAQHLALHKAICYMLGWNGSLLPQETIRWFPEPLSSNESLAQKEDLIIWPPLVIVHNISILNNDSNASGVGPTSIEELGQFLRGKGLSGGKVRLGKHANCSIMLVKFLATFSGLQEAEKIHEYFVKNKHGRKYLEQIISGKGKSKNGEGENGNNGDKEGERVVFGYMGIAEDLDKVDFDTKRKCSIKSKKEIKDIADAPVKPE</sequence>
<feature type="compositionally biased region" description="Basic and acidic residues" evidence="1">
    <location>
        <begin position="273"/>
        <end position="291"/>
    </location>
</feature>
<feature type="region of interest" description="Disordered" evidence="1">
    <location>
        <begin position="234"/>
        <end position="344"/>
    </location>
</feature>
<reference evidence="3" key="1">
    <citation type="submission" date="2023-04" db="EMBL/GenBank/DDBJ databases">
        <authorList>
            <person name="Vijverberg K."/>
            <person name="Xiong W."/>
            <person name="Schranz E."/>
        </authorList>
    </citation>
    <scope>NUCLEOTIDE SEQUENCE</scope>
</reference>
<protein>
    <recommendedName>
        <fullName evidence="2">XS domain-containing protein</fullName>
    </recommendedName>
</protein>
<dbReference type="GO" id="GO:0031047">
    <property type="term" value="P:regulatory ncRNA-mediated gene silencing"/>
    <property type="evidence" value="ECO:0007669"/>
    <property type="project" value="InterPro"/>
</dbReference>
<feature type="region of interest" description="Disordered" evidence="1">
    <location>
        <begin position="1"/>
        <end position="51"/>
    </location>
</feature>
<dbReference type="InterPro" id="IPR005380">
    <property type="entry name" value="XS_domain"/>
</dbReference>
<evidence type="ECO:0000313" key="4">
    <source>
        <dbReference type="Proteomes" id="UP001177003"/>
    </source>
</evidence>
<organism evidence="3 4">
    <name type="scientific">Lactuca saligna</name>
    <name type="common">Willowleaf lettuce</name>
    <dbReference type="NCBI Taxonomy" id="75948"/>
    <lineage>
        <taxon>Eukaryota</taxon>
        <taxon>Viridiplantae</taxon>
        <taxon>Streptophyta</taxon>
        <taxon>Embryophyta</taxon>
        <taxon>Tracheophyta</taxon>
        <taxon>Spermatophyta</taxon>
        <taxon>Magnoliopsida</taxon>
        <taxon>eudicotyledons</taxon>
        <taxon>Gunneridae</taxon>
        <taxon>Pentapetalae</taxon>
        <taxon>asterids</taxon>
        <taxon>campanulids</taxon>
        <taxon>Asterales</taxon>
        <taxon>Asteraceae</taxon>
        <taxon>Cichorioideae</taxon>
        <taxon>Cichorieae</taxon>
        <taxon>Lactucinae</taxon>
        <taxon>Lactuca</taxon>
    </lineage>
</organism>
<dbReference type="InterPro" id="IPR038588">
    <property type="entry name" value="XS_domain_sf"/>
</dbReference>
<dbReference type="Proteomes" id="UP001177003">
    <property type="component" value="Chromosome 8"/>
</dbReference>
<dbReference type="PANTHER" id="PTHR46619:SF2">
    <property type="entry name" value="XS DOMAIN PROTEIN"/>
    <property type="match status" value="1"/>
</dbReference>
<feature type="region of interest" description="Disordered" evidence="1">
    <location>
        <begin position="176"/>
        <end position="213"/>
    </location>
</feature>
<feature type="compositionally biased region" description="Acidic residues" evidence="1">
    <location>
        <begin position="649"/>
        <end position="658"/>
    </location>
</feature>
<accession>A0AA35ZQ02</accession>
<evidence type="ECO:0000259" key="2">
    <source>
        <dbReference type="Pfam" id="PF03468"/>
    </source>
</evidence>
<evidence type="ECO:0000256" key="1">
    <source>
        <dbReference type="SAM" id="MobiDB-lite"/>
    </source>
</evidence>
<gene>
    <name evidence="3" type="ORF">LSALG_LOCUS35095</name>
</gene>
<dbReference type="PANTHER" id="PTHR46619">
    <property type="entry name" value="RNA RECOGNITION MOTIF XS DOMAIN PROTEIN-RELATED"/>
    <property type="match status" value="1"/>
</dbReference>
<dbReference type="Pfam" id="PF03468">
    <property type="entry name" value="XS"/>
    <property type="match status" value="1"/>
</dbReference>
<keyword evidence="4" id="KW-1185">Reference proteome</keyword>
<feature type="region of interest" description="Disordered" evidence="1">
    <location>
        <begin position="613"/>
        <end position="662"/>
    </location>
</feature>
<feature type="region of interest" description="Disordered" evidence="1">
    <location>
        <begin position="890"/>
        <end position="910"/>
    </location>
</feature>
<feature type="compositionally biased region" description="Low complexity" evidence="1">
    <location>
        <begin position="614"/>
        <end position="627"/>
    </location>
</feature>
<feature type="compositionally biased region" description="Basic and acidic residues" evidence="1">
    <location>
        <begin position="309"/>
        <end position="322"/>
    </location>
</feature>